<evidence type="ECO:0000256" key="1">
    <source>
        <dbReference type="ARBA" id="ARBA00023015"/>
    </source>
</evidence>
<keyword evidence="7" id="KW-1185">Reference proteome</keyword>
<dbReference type="NCBIfam" id="TIGR02937">
    <property type="entry name" value="sigma70-ECF"/>
    <property type="match status" value="1"/>
</dbReference>
<dbReference type="Gene3D" id="1.10.1740.10">
    <property type="match status" value="1"/>
</dbReference>
<dbReference type="InterPro" id="IPR036388">
    <property type="entry name" value="WH-like_DNA-bd_sf"/>
</dbReference>
<dbReference type="KEGG" id="bco:Bcell_3890"/>
<dbReference type="SUPFAM" id="SSF88946">
    <property type="entry name" value="Sigma2 domain of RNA polymerase sigma factors"/>
    <property type="match status" value="1"/>
</dbReference>
<protein>
    <submittedName>
        <fullName evidence="6">RNA polymerase sigma factor, sigma-70 family</fullName>
    </submittedName>
</protein>
<keyword evidence="2" id="KW-0731">Sigma factor</keyword>
<dbReference type="GO" id="GO:0003677">
    <property type="term" value="F:DNA binding"/>
    <property type="evidence" value="ECO:0007669"/>
    <property type="project" value="UniProtKB-KW"/>
</dbReference>
<reference evidence="6" key="1">
    <citation type="submission" date="2010-12" db="EMBL/GenBank/DDBJ databases">
        <title>Complete sequence of Bacillus cellulosilyticus DSM 2522.</title>
        <authorList>
            <consortium name="US DOE Joint Genome Institute"/>
            <person name="Lucas S."/>
            <person name="Copeland A."/>
            <person name="Lapidus A."/>
            <person name="Cheng J.-F."/>
            <person name="Bruce D."/>
            <person name="Goodwin L."/>
            <person name="Pitluck S."/>
            <person name="Chertkov O."/>
            <person name="Detter J.C."/>
            <person name="Han C."/>
            <person name="Tapia R."/>
            <person name="Land M."/>
            <person name="Hauser L."/>
            <person name="Jeffries C."/>
            <person name="Kyrpides N."/>
            <person name="Ivanova N."/>
            <person name="Mikhailova N."/>
            <person name="Brumm P."/>
            <person name="Mead D."/>
            <person name="Woyke T."/>
        </authorList>
    </citation>
    <scope>NUCLEOTIDE SEQUENCE [LARGE SCALE GENOMIC DNA]</scope>
    <source>
        <strain evidence="6">DSM 2522</strain>
    </source>
</reference>
<dbReference type="InterPro" id="IPR013325">
    <property type="entry name" value="RNA_pol_sigma_r2"/>
</dbReference>
<evidence type="ECO:0000256" key="2">
    <source>
        <dbReference type="ARBA" id="ARBA00023082"/>
    </source>
</evidence>
<dbReference type="InterPro" id="IPR013324">
    <property type="entry name" value="RNA_pol_sigma_r3/r4-like"/>
</dbReference>
<evidence type="ECO:0000313" key="6">
    <source>
        <dbReference type="EMBL" id="ADU32129.1"/>
    </source>
</evidence>
<name>E6TUX7_EVAC2</name>
<dbReference type="EMBL" id="CP002394">
    <property type="protein sequence ID" value="ADU32129.1"/>
    <property type="molecule type" value="Genomic_DNA"/>
</dbReference>
<dbReference type="GO" id="GO:0006352">
    <property type="term" value="P:DNA-templated transcription initiation"/>
    <property type="evidence" value="ECO:0007669"/>
    <property type="project" value="InterPro"/>
</dbReference>
<keyword evidence="3" id="KW-0238">DNA-binding</keyword>
<dbReference type="Gene3D" id="1.10.10.10">
    <property type="entry name" value="Winged helix-like DNA-binding domain superfamily/Winged helix DNA-binding domain"/>
    <property type="match status" value="1"/>
</dbReference>
<gene>
    <name evidence="6" type="ordered locus">Bcell_3890</name>
</gene>
<dbReference type="OrthoDB" id="9783788at2"/>
<dbReference type="eggNOG" id="COG1595">
    <property type="taxonomic scope" value="Bacteria"/>
</dbReference>
<dbReference type="InterPro" id="IPR014284">
    <property type="entry name" value="RNA_pol_sigma-70_dom"/>
</dbReference>
<dbReference type="AlphaFoldDB" id="E6TUX7"/>
<dbReference type="HOGENOM" id="CLU_047691_20_0_9"/>
<keyword evidence="1" id="KW-0805">Transcription regulation</keyword>
<dbReference type="SUPFAM" id="SSF88659">
    <property type="entry name" value="Sigma3 and sigma4 domains of RNA polymerase sigma factors"/>
    <property type="match status" value="1"/>
</dbReference>
<accession>E6TUX7</accession>
<keyword evidence="4" id="KW-0804">Transcription</keyword>
<sequence length="176" mass="20447">MDMKKEIEFEECCAAYMPLVHSLIRKWRLERERDEYVQVGRIAIYDAWRNYNPSAGPFAAYAKSYICGRMKTAIYKQDKWGTSNLSTDQEILTAISPPANNDAEMMIVLNDWLHTVNLSNREKLWVHEAIFNNLKPKEIAEKYQVQVTTVKSWRKEALQKLRTTKTANGDGSHSPF</sequence>
<dbReference type="Pfam" id="PF04542">
    <property type="entry name" value="Sigma70_r2"/>
    <property type="match status" value="1"/>
</dbReference>
<evidence type="ECO:0000256" key="4">
    <source>
        <dbReference type="ARBA" id="ARBA00023163"/>
    </source>
</evidence>
<dbReference type="STRING" id="649639.Bcell_3890"/>
<evidence type="ECO:0000313" key="7">
    <source>
        <dbReference type="Proteomes" id="UP000001401"/>
    </source>
</evidence>
<organism evidence="6 7">
    <name type="scientific">Evansella cellulosilytica (strain ATCC 21833 / DSM 2522 / FERM P-1141 / JCM 9156 / N-4)</name>
    <name type="common">Bacillus cellulosilyticus</name>
    <dbReference type="NCBI Taxonomy" id="649639"/>
    <lineage>
        <taxon>Bacteria</taxon>
        <taxon>Bacillati</taxon>
        <taxon>Bacillota</taxon>
        <taxon>Bacilli</taxon>
        <taxon>Bacillales</taxon>
        <taxon>Bacillaceae</taxon>
        <taxon>Evansella</taxon>
    </lineage>
</organism>
<dbReference type="PANTHER" id="PTHR30385">
    <property type="entry name" value="SIGMA FACTOR F FLAGELLAR"/>
    <property type="match status" value="1"/>
</dbReference>
<dbReference type="GO" id="GO:0016987">
    <property type="term" value="F:sigma factor activity"/>
    <property type="evidence" value="ECO:0007669"/>
    <property type="project" value="UniProtKB-KW"/>
</dbReference>
<proteinExistence type="predicted"/>
<dbReference type="InterPro" id="IPR007627">
    <property type="entry name" value="RNA_pol_sigma70_r2"/>
</dbReference>
<dbReference type="Proteomes" id="UP000001401">
    <property type="component" value="Chromosome"/>
</dbReference>
<evidence type="ECO:0000259" key="5">
    <source>
        <dbReference type="Pfam" id="PF04542"/>
    </source>
</evidence>
<feature type="domain" description="RNA polymerase sigma-70 region 2" evidence="5">
    <location>
        <begin position="15"/>
        <end position="78"/>
    </location>
</feature>
<evidence type="ECO:0000256" key="3">
    <source>
        <dbReference type="ARBA" id="ARBA00023125"/>
    </source>
</evidence>